<dbReference type="Gene3D" id="1.10.10.10">
    <property type="entry name" value="Winged helix-like DNA-binding domain superfamily/Winged helix DNA-binding domain"/>
    <property type="match status" value="1"/>
</dbReference>
<dbReference type="InterPro" id="IPR055166">
    <property type="entry name" value="Transc_reg_Sar_Rot_HTH"/>
</dbReference>
<protein>
    <submittedName>
        <fullName evidence="5">MarR family winged helix-turn-helix transcriptional regulator</fullName>
    </submittedName>
</protein>
<sequence length="161" mass="17543">MSDTPAAPAPLGPTPGYLVWRLANKWRTAVDQALAPLNLTHAQYVLLASLSGMERSGRQPSQRELADHTGLEALYVSKLARSLEAAGLVGRARDTEDTRVVRLALTEEGRATVRPAIDTVQVLLDQLLIPLGGLDDRRTEDFKRTLALLLDTPLGPARESR</sequence>
<dbReference type="PANTHER" id="PTHR33164:SF64">
    <property type="entry name" value="TRANSCRIPTIONAL REGULATOR SLYA"/>
    <property type="match status" value="1"/>
</dbReference>
<reference evidence="5 6" key="1">
    <citation type="submission" date="2024-10" db="EMBL/GenBank/DDBJ databases">
        <title>The Natural Products Discovery Center: Release of the First 8490 Sequenced Strains for Exploring Actinobacteria Biosynthetic Diversity.</title>
        <authorList>
            <person name="Kalkreuter E."/>
            <person name="Kautsar S.A."/>
            <person name="Yang D."/>
            <person name="Bader C.D."/>
            <person name="Teijaro C.N."/>
            <person name="Fluegel L."/>
            <person name="Davis C.M."/>
            <person name="Simpson J.R."/>
            <person name="Lauterbach L."/>
            <person name="Steele A.D."/>
            <person name="Gui C."/>
            <person name="Meng S."/>
            <person name="Li G."/>
            <person name="Viehrig K."/>
            <person name="Ye F."/>
            <person name="Su P."/>
            <person name="Kiefer A.F."/>
            <person name="Nichols A."/>
            <person name="Cepeda A.J."/>
            <person name="Yan W."/>
            <person name="Fan B."/>
            <person name="Jiang Y."/>
            <person name="Adhikari A."/>
            <person name="Zheng C.-J."/>
            <person name="Schuster L."/>
            <person name="Cowan T.M."/>
            <person name="Smanski M.J."/>
            <person name="Chevrette M.G."/>
            <person name="De Carvalho L.P.S."/>
            <person name="Shen B."/>
        </authorList>
    </citation>
    <scope>NUCLEOTIDE SEQUENCE [LARGE SCALE GENOMIC DNA]</scope>
    <source>
        <strain evidence="5 6">NPDC051599</strain>
    </source>
</reference>
<dbReference type="PANTHER" id="PTHR33164">
    <property type="entry name" value="TRANSCRIPTIONAL REGULATOR, MARR FAMILY"/>
    <property type="match status" value="1"/>
</dbReference>
<keyword evidence="2" id="KW-0238">DNA-binding</keyword>
<evidence type="ECO:0000313" key="5">
    <source>
        <dbReference type="EMBL" id="MFI5676829.1"/>
    </source>
</evidence>
<evidence type="ECO:0000256" key="2">
    <source>
        <dbReference type="ARBA" id="ARBA00023125"/>
    </source>
</evidence>
<dbReference type="InterPro" id="IPR036388">
    <property type="entry name" value="WH-like_DNA-bd_sf"/>
</dbReference>
<dbReference type="InterPro" id="IPR000835">
    <property type="entry name" value="HTH_MarR-typ"/>
</dbReference>
<dbReference type="SUPFAM" id="SSF46785">
    <property type="entry name" value="Winged helix' DNA-binding domain"/>
    <property type="match status" value="1"/>
</dbReference>
<dbReference type="Pfam" id="PF22381">
    <property type="entry name" value="Staph_reg_Sar_Rot"/>
    <property type="match status" value="1"/>
</dbReference>
<dbReference type="SMART" id="SM00347">
    <property type="entry name" value="HTH_MARR"/>
    <property type="match status" value="1"/>
</dbReference>
<keyword evidence="3" id="KW-0804">Transcription</keyword>
<dbReference type="InterPro" id="IPR036390">
    <property type="entry name" value="WH_DNA-bd_sf"/>
</dbReference>
<gene>
    <name evidence="5" type="ORF">ACIA8P_19490</name>
</gene>
<dbReference type="RefSeq" id="WP_398657524.1">
    <property type="nucleotide sequence ID" value="NZ_JBITDC010000006.1"/>
</dbReference>
<name>A0ABW7Y393_STRCE</name>
<evidence type="ECO:0000259" key="4">
    <source>
        <dbReference type="PROSITE" id="PS50995"/>
    </source>
</evidence>
<evidence type="ECO:0000256" key="3">
    <source>
        <dbReference type="ARBA" id="ARBA00023163"/>
    </source>
</evidence>
<dbReference type="PROSITE" id="PS50995">
    <property type="entry name" value="HTH_MARR_2"/>
    <property type="match status" value="1"/>
</dbReference>
<proteinExistence type="predicted"/>
<feature type="domain" description="HTH marR-type" evidence="4">
    <location>
        <begin position="12"/>
        <end position="151"/>
    </location>
</feature>
<accession>A0ABW7Y393</accession>
<dbReference type="Proteomes" id="UP001612415">
    <property type="component" value="Unassembled WGS sequence"/>
</dbReference>
<keyword evidence="6" id="KW-1185">Reference proteome</keyword>
<evidence type="ECO:0000313" key="6">
    <source>
        <dbReference type="Proteomes" id="UP001612415"/>
    </source>
</evidence>
<keyword evidence="1" id="KW-0805">Transcription regulation</keyword>
<comment type="caution">
    <text evidence="5">The sequence shown here is derived from an EMBL/GenBank/DDBJ whole genome shotgun (WGS) entry which is preliminary data.</text>
</comment>
<evidence type="ECO:0000256" key="1">
    <source>
        <dbReference type="ARBA" id="ARBA00023015"/>
    </source>
</evidence>
<dbReference type="InterPro" id="IPR039422">
    <property type="entry name" value="MarR/SlyA-like"/>
</dbReference>
<organism evidence="5 6">
    <name type="scientific">Streptomyces cellulosae</name>
    <dbReference type="NCBI Taxonomy" id="1968"/>
    <lineage>
        <taxon>Bacteria</taxon>
        <taxon>Bacillati</taxon>
        <taxon>Actinomycetota</taxon>
        <taxon>Actinomycetes</taxon>
        <taxon>Kitasatosporales</taxon>
        <taxon>Streptomycetaceae</taxon>
        <taxon>Streptomyces</taxon>
    </lineage>
</organism>
<dbReference type="EMBL" id="JBITDC010000006">
    <property type="protein sequence ID" value="MFI5676829.1"/>
    <property type="molecule type" value="Genomic_DNA"/>
</dbReference>